<keyword evidence="4 5" id="KW-0472">Membrane</keyword>
<keyword evidence="2 5" id="KW-0812">Transmembrane</keyword>
<dbReference type="Pfam" id="PF00002">
    <property type="entry name" value="7tm_2"/>
    <property type="match status" value="1"/>
</dbReference>
<feature type="domain" description="G-protein coupled receptors family 2 profile 2" evidence="6">
    <location>
        <begin position="255"/>
        <end position="509"/>
    </location>
</feature>
<feature type="transmembrane region" description="Helical" evidence="5">
    <location>
        <begin position="369"/>
        <end position="390"/>
    </location>
</feature>
<sequence>MTYLREQQIFSPDISETEITVYFLGEKIISLYTNTGRSPITSDTVFNIKRHNVTPQLSTDYSRIFFYVDTYIIANKSLSRDIFETAFLMTFLMNASELQITENLTVLMQPNLLPQLRDLSGNSCLFTEEKSDMQTAANTFPFFPTMLNNKLWNYKKEFIFSSLVLTCVHVSFNKSYFNISVNCSVFPPTWQIKLKLRKIELTFSDLSDTNRLAVEDNNRNGGGRIFVCQDLLEETILKLKDISYNSHKSEIELWLYYLTHICIGLSLLTLLMTLVVYLLCVSLRNEAGINNMFLSGTLFLAQASLLASSHVEGPNSLCIILGISTHFLWLSMITWSFICCFHMFRVFTTKTGISKCTSTSQRNKRIKKAIIGVIVPALIVVLVVISTYFTSEGQRIGYTDTYPCYLDSRLLAIVSLVTPLGAVTLANIYFFASTVQQIQKVKKLQAHRDFNQNESQTFIIYIKLSSLTGAFWTIAIVSEYTDNEPLRFIAIILNGLQGVFLFLSFVCTKRVTKLFFQILQQENCSPITNISKSTKESKDKTLEKSSTV</sequence>
<proteinExistence type="predicted"/>
<protein>
    <recommendedName>
        <fullName evidence="6">G-protein coupled receptors family 2 profile 2 domain-containing protein</fullName>
    </recommendedName>
</protein>
<evidence type="ECO:0000256" key="4">
    <source>
        <dbReference type="ARBA" id="ARBA00023136"/>
    </source>
</evidence>
<dbReference type="PANTHER" id="PTHR45902:SF1">
    <property type="entry name" value="LATROPHILIN RECEPTOR-LIKE PROTEIN A"/>
    <property type="match status" value="1"/>
</dbReference>
<dbReference type="AlphaFoldDB" id="A0A8S3Z2P9"/>
<dbReference type="InterPro" id="IPR000832">
    <property type="entry name" value="GPCR_2_secretin-like"/>
</dbReference>
<organism evidence="7 8">
    <name type="scientific">Candidula unifasciata</name>
    <dbReference type="NCBI Taxonomy" id="100452"/>
    <lineage>
        <taxon>Eukaryota</taxon>
        <taxon>Metazoa</taxon>
        <taxon>Spiralia</taxon>
        <taxon>Lophotrochozoa</taxon>
        <taxon>Mollusca</taxon>
        <taxon>Gastropoda</taxon>
        <taxon>Heterobranchia</taxon>
        <taxon>Euthyneura</taxon>
        <taxon>Panpulmonata</taxon>
        <taxon>Eupulmonata</taxon>
        <taxon>Stylommatophora</taxon>
        <taxon>Helicina</taxon>
        <taxon>Helicoidea</taxon>
        <taxon>Geomitridae</taxon>
        <taxon>Candidula</taxon>
    </lineage>
</organism>
<dbReference type="InterPro" id="IPR053231">
    <property type="entry name" value="GPCR_LN-TM7"/>
</dbReference>
<evidence type="ECO:0000256" key="5">
    <source>
        <dbReference type="SAM" id="Phobius"/>
    </source>
</evidence>
<evidence type="ECO:0000313" key="8">
    <source>
        <dbReference type="Proteomes" id="UP000678393"/>
    </source>
</evidence>
<feature type="transmembrane region" description="Helical" evidence="5">
    <location>
        <begin position="287"/>
        <end position="307"/>
    </location>
</feature>
<dbReference type="Proteomes" id="UP000678393">
    <property type="component" value="Unassembled WGS sequence"/>
</dbReference>
<feature type="transmembrane region" description="Helical" evidence="5">
    <location>
        <begin position="410"/>
        <end position="432"/>
    </location>
</feature>
<name>A0A8S3Z2P9_9EUPU</name>
<feature type="transmembrane region" description="Helical" evidence="5">
    <location>
        <begin position="458"/>
        <end position="476"/>
    </location>
</feature>
<dbReference type="Gene3D" id="1.20.1070.10">
    <property type="entry name" value="Rhodopsin 7-helix transmembrane proteins"/>
    <property type="match status" value="1"/>
</dbReference>
<evidence type="ECO:0000256" key="1">
    <source>
        <dbReference type="ARBA" id="ARBA00004141"/>
    </source>
</evidence>
<keyword evidence="3 5" id="KW-1133">Transmembrane helix</keyword>
<dbReference type="CDD" id="cd15039">
    <property type="entry name" value="7tmB3_Methuselah-like"/>
    <property type="match status" value="1"/>
</dbReference>
<keyword evidence="8" id="KW-1185">Reference proteome</keyword>
<reference evidence="7" key="1">
    <citation type="submission" date="2021-04" db="EMBL/GenBank/DDBJ databases">
        <authorList>
            <consortium name="Molecular Ecology Group"/>
        </authorList>
    </citation>
    <scope>NUCLEOTIDE SEQUENCE</scope>
</reference>
<gene>
    <name evidence="7" type="ORF">CUNI_LOCUS9345</name>
</gene>
<feature type="transmembrane region" description="Helical" evidence="5">
    <location>
        <begin position="327"/>
        <end position="348"/>
    </location>
</feature>
<dbReference type="PANTHER" id="PTHR45902">
    <property type="entry name" value="LATROPHILIN RECEPTOR-LIKE PROTEIN A"/>
    <property type="match status" value="1"/>
</dbReference>
<dbReference type="InterPro" id="IPR017981">
    <property type="entry name" value="GPCR_2-like_7TM"/>
</dbReference>
<dbReference type="PROSITE" id="PS50261">
    <property type="entry name" value="G_PROTEIN_RECEP_F2_4"/>
    <property type="match status" value="1"/>
</dbReference>
<dbReference type="GO" id="GO:0016020">
    <property type="term" value="C:membrane"/>
    <property type="evidence" value="ECO:0007669"/>
    <property type="project" value="UniProtKB-SubCell"/>
</dbReference>
<evidence type="ECO:0000313" key="7">
    <source>
        <dbReference type="EMBL" id="CAG5123787.1"/>
    </source>
</evidence>
<feature type="transmembrane region" description="Helical" evidence="5">
    <location>
        <begin position="254"/>
        <end position="280"/>
    </location>
</feature>
<dbReference type="GO" id="GO:0007166">
    <property type="term" value="P:cell surface receptor signaling pathway"/>
    <property type="evidence" value="ECO:0007669"/>
    <property type="project" value="InterPro"/>
</dbReference>
<dbReference type="GO" id="GO:0004930">
    <property type="term" value="F:G protein-coupled receptor activity"/>
    <property type="evidence" value="ECO:0007669"/>
    <property type="project" value="InterPro"/>
</dbReference>
<comment type="subcellular location">
    <subcellularLocation>
        <location evidence="1">Membrane</location>
        <topology evidence="1">Multi-pass membrane protein</topology>
    </subcellularLocation>
</comment>
<dbReference type="EMBL" id="CAJHNH020001617">
    <property type="protein sequence ID" value="CAG5123787.1"/>
    <property type="molecule type" value="Genomic_DNA"/>
</dbReference>
<evidence type="ECO:0000259" key="6">
    <source>
        <dbReference type="PROSITE" id="PS50261"/>
    </source>
</evidence>
<evidence type="ECO:0000256" key="3">
    <source>
        <dbReference type="ARBA" id="ARBA00022989"/>
    </source>
</evidence>
<comment type="caution">
    <text evidence="7">The sequence shown here is derived from an EMBL/GenBank/DDBJ whole genome shotgun (WGS) entry which is preliminary data.</text>
</comment>
<feature type="transmembrane region" description="Helical" evidence="5">
    <location>
        <begin position="488"/>
        <end position="507"/>
    </location>
</feature>
<dbReference type="OrthoDB" id="6153483at2759"/>
<evidence type="ECO:0000256" key="2">
    <source>
        <dbReference type="ARBA" id="ARBA00022692"/>
    </source>
</evidence>
<accession>A0A8S3Z2P9</accession>